<dbReference type="PANTHER" id="PTHR11099">
    <property type="entry name" value="VACUOLAR SORTING PROTEIN 35"/>
    <property type="match status" value="1"/>
</dbReference>
<dbReference type="GO" id="GO:0030906">
    <property type="term" value="C:retromer, cargo-selective complex"/>
    <property type="evidence" value="ECO:0007669"/>
    <property type="project" value="InterPro"/>
</dbReference>
<dbReference type="PANTHER" id="PTHR11099:SF0">
    <property type="entry name" value="VACUOLAR PROTEIN SORTING-ASSOCIATED PROTEIN 35"/>
    <property type="match status" value="1"/>
</dbReference>
<keyword evidence="2" id="KW-1185">Reference proteome</keyword>
<dbReference type="STRING" id="4072.A0A2G2YWZ7"/>
<comment type="caution">
    <text evidence="1">The sequence shown here is derived from an EMBL/GenBank/DDBJ whole genome shotgun (WGS) entry which is preliminary data.</text>
</comment>
<dbReference type="GO" id="GO:0042147">
    <property type="term" value="P:retrograde transport, endosome to Golgi"/>
    <property type="evidence" value="ECO:0007669"/>
    <property type="project" value="InterPro"/>
</dbReference>
<reference evidence="1 2" key="1">
    <citation type="journal article" date="2014" name="Nat. Genet.">
        <title>Genome sequence of the hot pepper provides insights into the evolution of pungency in Capsicum species.</title>
        <authorList>
            <person name="Kim S."/>
            <person name="Park M."/>
            <person name="Yeom S.I."/>
            <person name="Kim Y.M."/>
            <person name="Lee J.M."/>
            <person name="Lee H.A."/>
            <person name="Seo E."/>
            <person name="Choi J."/>
            <person name="Cheong K."/>
            <person name="Kim K.T."/>
            <person name="Jung K."/>
            <person name="Lee G.W."/>
            <person name="Oh S.K."/>
            <person name="Bae C."/>
            <person name="Kim S.B."/>
            <person name="Lee H.Y."/>
            <person name="Kim S.Y."/>
            <person name="Kim M.S."/>
            <person name="Kang B.C."/>
            <person name="Jo Y.D."/>
            <person name="Yang H.B."/>
            <person name="Jeong H.J."/>
            <person name="Kang W.H."/>
            <person name="Kwon J.K."/>
            <person name="Shin C."/>
            <person name="Lim J.Y."/>
            <person name="Park J.H."/>
            <person name="Huh J.H."/>
            <person name="Kim J.S."/>
            <person name="Kim B.D."/>
            <person name="Cohen O."/>
            <person name="Paran I."/>
            <person name="Suh M.C."/>
            <person name="Lee S.B."/>
            <person name="Kim Y.K."/>
            <person name="Shin Y."/>
            <person name="Noh S.J."/>
            <person name="Park J."/>
            <person name="Seo Y.S."/>
            <person name="Kwon S.Y."/>
            <person name="Kim H.A."/>
            <person name="Park J.M."/>
            <person name="Kim H.J."/>
            <person name="Choi S.B."/>
            <person name="Bosland P.W."/>
            <person name="Reeves G."/>
            <person name="Jo S.H."/>
            <person name="Lee B.W."/>
            <person name="Cho H.T."/>
            <person name="Choi H.S."/>
            <person name="Lee M.S."/>
            <person name="Yu Y."/>
            <person name="Do Choi Y."/>
            <person name="Park B.S."/>
            <person name="van Deynze A."/>
            <person name="Ashrafi H."/>
            <person name="Hill T."/>
            <person name="Kim W.T."/>
            <person name="Pai H.S."/>
            <person name="Ahn H.K."/>
            <person name="Yeam I."/>
            <person name="Giovannoni J.J."/>
            <person name="Rose J.K."/>
            <person name="Sorensen I."/>
            <person name="Lee S.J."/>
            <person name="Kim R.W."/>
            <person name="Choi I.Y."/>
            <person name="Choi B.S."/>
            <person name="Lim J.S."/>
            <person name="Lee Y.H."/>
            <person name="Choi D."/>
        </authorList>
    </citation>
    <scope>NUCLEOTIDE SEQUENCE [LARGE SCALE GENOMIC DNA]</scope>
    <source>
        <strain evidence="2">cv. CM334</strain>
    </source>
</reference>
<reference evidence="1 2" key="2">
    <citation type="journal article" date="2017" name="Genome Biol.">
        <title>New reference genome sequences of hot pepper reveal the massive evolution of plant disease-resistance genes by retroduplication.</title>
        <authorList>
            <person name="Kim S."/>
            <person name="Park J."/>
            <person name="Yeom S.I."/>
            <person name="Kim Y.M."/>
            <person name="Seo E."/>
            <person name="Kim K.T."/>
            <person name="Kim M.S."/>
            <person name="Lee J.M."/>
            <person name="Cheong K."/>
            <person name="Shin H.S."/>
            <person name="Kim S.B."/>
            <person name="Han K."/>
            <person name="Lee J."/>
            <person name="Park M."/>
            <person name="Lee H.A."/>
            <person name="Lee H.Y."/>
            <person name="Lee Y."/>
            <person name="Oh S."/>
            <person name="Lee J.H."/>
            <person name="Choi E."/>
            <person name="Choi E."/>
            <person name="Lee S.E."/>
            <person name="Jeon J."/>
            <person name="Kim H."/>
            <person name="Choi G."/>
            <person name="Song H."/>
            <person name="Lee J."/>
            <person name="Lee S.C."/>
            <person name="Kwon J.K."/>
            <person name="Lee H.Y."/>
            <person name="Koo N."/>
            <person name="Hong Y."/>
            <person name="Kim R.W."/>
            <person name="Kang W.H."/>
            <person name="Huh J.H."/>
            <person name="Kang B.C."/>
            <person name="Yang T.J."/>
            <person name="Lee Y.H."/>
            <person name="Bennetzen J.L."/>
            <person name="Choi D."/>
        </authorList>
    </citation>
    <scope>NUCLEOTIDE SEQUENCE [LARGE SCALE GENOMIC DNA]</scope>
    <source>
        <strain evidence="2">cv. CM334</strain>
    </source>
</reference>
<dbReference type="Gramene" id="PHT74233">
    <property type="protein sequence ID" value="PHT74233"/>
    <property type="gene ID" value="T459_21510"/>
</dbReference>
<evidence type="ECO:0000313" key="2">
    <source>
        <dbReference type="Proteomes" id="UP000222542"/>
    </source>
</evidence>
<gene>
    <name evidence="1" type="ORF">T459_21510</name>
</gene>
<dbReference type="Proteomes" id="UP000222542">
    <property type="component" value="Unassembled WGS sequence"/>
</dbReference>
<dbReference type="Pfam" id="PF03635">
    <property type="entry name" value="Vps35"/>
    <property type="match status" value="1"/>
</dbReference>
<evidence type="ECO:0000313" key="1">
    <source>
        <dbReference type="EMBL" id="PHT74233.1"/>
    </source>
</evidence>
<sequence>MGESSACIDDASSGKVINCKDEIAQGYLMDYIIQVFPDEYHLQTLETLLVLPEFFQVEAFTNLYSAIVKVMMTSRINTSRCQLEGGHFRPSSIMDHVSRKNLQMHAEQVKQLEEYYRKLRKLLDFQVAGVPGETWQGLLGALHLQHRDAVGSTELTAGY</sequence>
<name>A0A2G2YWZ7_CAPAN</name>
<dbReference type="GO" id="GO:0005829">
    <property type="term" value="C:cytosol"/>
    <property type="evidence" value="ECO:0007669"/>
    <property type="project" value="GOC"/>
</dbReference>
<accession>A0A2G2YWZ7</accession>
<dbReference type="InterPro" id="IPR005378">
    <property type="entry name" value="Vps35"/>
</dbReference>
<dbReference type="EMBL" id="AYRZ02000008">
    <property type="protein sequence ID" value="PHT74233.1"/>
    <property type="molecule type" value="Genomic_DNA"/>
</dbReference>
<organism evidence="1 2">
    <name type="scientific">Capsicum annuum</name>
    <name type="common">Capsicum pepper</name>
    <dbReference type="NCBI Taxonomy" id="4072"/>
    <lineage>
        <taxon>Eukaryota</taxon>
        <taxon>Viridiplantae</taxon>
        <taxon>Streptophyta</taxon>
        <taxon>Embryophyta</taxon>
        <taxon>Tracheophyta</taxon>
        <taxon>Spermatophyta</taxon>
        <taxon>Magnoliopsida</taxon>
        <taxon>eudicotyledons</taxon>
        <taxon>Gunneridae</taxon>
        <taxon>Pentapetalae</taxon>
        <taxon>asterids</taxon>
        <taxon>lamiids</taxon>
        <taxon>Solanales</taxon>
        <taxon>Solanaceae</taxon>
        <taxon>Solanoideae</taxon>
        <taxon>Capsiceae</taxon>
        <taxon>Capsicum</taxon>
    </lineage>
</organism>
<proteinExistence type="predicted"/>
<protein>
    <submittedName>
        <fullName evidence="1">Uncharacterized protein</fullName>
    </submittedName>
</protein>
<dbReference type="GO" id="GO:0015031">
    <property type="term" value="P:protein transport"/>
    <property type="evidence" value="ECO:0007669"/>
    <property type="project" value="InterPro"/>
</dbReference>
<dbReference type="AlphaFoldDB" id="A0A2G2YWZ7"/>